<evidence type="ECO:0000256" key="10">
    <source>
        <dbReference type="SAM" id="SignalP"/>
    </source>
</evidence>
<feature type="domain" description="TonB-dependent receptor plug" evidence="12">
    <location>
        <begin position="119"/>
        <end position="226"/>
    </location>
</feature>
<reference evidence="13 14" key="1">
    <citation type="submission" date="2019-08" db="EMBL/GenBank/DDBJ databases">
        <title>In-depth cultivation of the pig gut microbiome towards novel bacterial diversity and tailored functional studies.</title>
        <authorList>
            <person name="Wylensek D."/>
            <person name="Hitch T.C.A."/>
            <person name="Clavel T."/>
        </authorList>
    </citation>
    <scope>NUCLEOTIDE SEQUENCE [LARGE SCALE GENOMIC DNA]</scope>
    <source>
        <strain evidence="13 14">LKV-178-WT-2A</strain>
    </source>
</reference>
<feature type="domain" description="TonB-dependent receptor-like beta-barrel" evidence="11">
    <location>
        <begin position="394"/>
        <end position="955"/>
    </location>
</feature>
<dbReference type="InterPro" id="IPR037066">
    <property type="entry name" value="Plug_dom_sf"/>
</dbReference>
<feature type="chain" id="PRO_5029821835" evidence="10">
    <location>
        <begin position="31"/>
        <end position="998"/>
    </location>
</feature>
<dbReference type="InterPro" id="IPR000531">
    <property type="entry name" value="Beta-barrel_TonB"/>
</dbReference>
<dbReference type="RefSeq" id="WP_154534750.1">
    <property type="nucleotide sequence ID" value="NZ_VUNG01000030.1"/>
</dbReference>
<dbReference type="NCBIfam" id="TIGR04057">
    <property type="entry name" value="SusC_RagA_signa"/>
    <property type="match status" value="1"/>
</dbReference>
<dbReference type="Pfam" id="PF13715">
    <property type="entry name" value="CarbopepD_reg_2"/>
    <property type="match status" value="1"/>
</dbReference>
<evidence type="ECO:0000259" key="12">
    <source>
        <dbReference type="Pfam" id="PF07715"/>
    </source>
</evidence>
<evidence type="ECO:0000256" key="6">
    <source>
        <dbReference type="ARBA" id="ARBA00023136"/>
    </source>
</evidence>
<keyword evidence="5 9" id="KW-0798">TonB box</keyword>
<comment type="caution">
    <text evidence="13">The sequence shown here is derived from an EMBL/GenBank/DDBJ whole genome shotgun (WGS) entry which is preliminary data.</text>
</comment>
<dbReference type="InterPro" id="IPR023996">
    <property type="entry name" value="TonB-dep_OMP_SusC/RagA"/>
</dbReference>
<comment type="subcellular location">
    <subcellularLocation>
        <location evidence="1 8">Cell outer membrane</location>
        <topology evidence="1 8">Multi-pass membrane protein</topology>
    </subcellularLocation>
</comment>
<dbReference type="InterPro" id="IPR023997">
    <property type="entry name" value="TonB-dep_OMP_SusC/RagA_CS"/>
</dbReference>
<evidence type="ECO:0000256" key="9">
    <source>
        <dbReference type="RuleBase" id="RU003357"/>
    </source>
</evidence>
<dbReference type="Gene3D" id="2.60.40.1120">
    <property type="entry name" value="Carboxypeptidase-like, regulatory domain"/>
    <property type="match status" value="1"/>
</dbReference>
<evidence type="ECO:0000256" key="3">
    <source>
        <dbReference type="ARBA" id="ARBA00022452"/>
    </source>
</evidence>
<comment type="similarity">
    <text evidence="8 9">Belongs to the TonB-dependent receptor family.</text>
</comment>
<proteinExistence type="inferred from homology"/>
<keyword evidence="2 8" id="KW-0813">Transport</keyword>
<dbReference type="NCBIfam" id="TIGR04056">
    <property type="entry name" value="OMP_RagA_SusC"/>
    <property type="match status" value="1"/>
</dbReference>
<dbReference type="GO" id="GO:0009279">
    <property type="term" value="C:cell outer membrane"/>
    <property type="evidence" value="ECO:0007669"/>
    <property type="project" value="UniProtKB-SubCell"/>
</dbReference>
<evidence type="ECO:0000259" key="11">
    <source>
        <dbReference type="Pfam" id="PF00593"/>
    </source>
</evidence>
<dbReference type="InterPro" id="IPR036942">
    <property type="entry name" value="Beta-barrel_TonB_sf"/>
</dbReference>
<keyword evidence="6 8" id="KW-0472">Membrane</keyword>
<dbReference type="InterPro" id="IPR012910">
    <property type="entry name" value="Plug_dom"/>
</dbReference>
<dbReference type="PROSITE" id="PS52016">
    <property type="entry name" value="TONB_DEPENDENT_REC_3"/>
    <property type="match status" value="1"/>
</dbReference>
<keyword evidence="10" id="KW-0732">Signal</keyword>
<keyword evidence="13" id="KW-0675">Receptor</keyword>
<gene>
    <name evidence="13" type="ORF">FYJ73_10910</name>
</gene>
<evidence type="ECO:0000313" key="13">
    <source>
        <dbReference type="EMBL" id="MST85164.1"/>
    </source>
</evidence>
<evidence type="ECO:0000256" key="5">
    <source>
        <dbReference type="ARBA" id="ARBA00023077"/>
    </source>
</evidence>
<dbReference type="Gene3D" id="2.170.130.10">
    <property type="entry name" value="TonB-dependent receptor, plug domain"/>
    <property type="match status" value="1"/>
</dbReference>
<evidence type="ECO:0000313" key="14">
    <source>
        <dbReference type="Proteomes" id="UP000438914"/>
    </source>
</evidence>
<dbReference type="Gene3D" id="2.40.170.20">
    <property type="entry name" value="TonB-dependent receptor, beta-barrel domain"/>
    <property type="match status" value="1"/>
</dbReference>
<keyword evidence="4 8" id="KW-0812">Transmembrane</keyword>
<dbReference type="SUPFAM" id="SSF49464">
    <property type="entry name" value="Carboxypeptidase regulatory domain-like"/>
    <property type="match status" value="1"/>
</dbReference>
<dbReference type="Pfam" id="PF07715">
    <property type="entry name" value="Plug"/>
    <property type="match status" value="1"/>
</dbReference>
<evidence type="ECO:0000256" key="1">
    <source>
        <dbReference type="ARBA" id="ARBA00004571"/>
    </source>
</evidence>
<evidence type="ECO:0000256" key="4">
    <source>
        <dbReference type="ARBA" id="ARBA00022692"/>
    </source>
</evidence>
<sequence>MRKRQTHLKKGMQKAVLSASLLLCGTVAMAQSQKSGVITDSNGEPLVGVTVMEQGTTNGTVTDINGRYTITTKKPGAKLKVSYVGYEDRVIAPGQSVRLKADDKTLNEVVVVGYGTMRRKDVTSSITTVDAKDLNTGVYTDPAQLLQGKVSGLVVSNTADPSGTPSITLRGASTLRTGEAQEPYYVIDGVPGVDLSLVSPDDIESIDVLRDATATAIYGSKAANGVIIITTKKGKKGRTNVTYSTYMAFDRVSKKLDVMTADELRAYAKANNFELTNDEGASTDWQKEVEQTGFAHNHNVSINGGNDKTSYNASINYMNREGVVRGTRMNRVNGRALVSSNVLNDHLKLSLGLNASEGHFRSVQMGNEGASVLDGMYYYSPCDPVYNADGTFYEANGISQYYNPMAMISQDRFQHIRRRYQITANAVATIMPGLTWTVNYSYMNHQNMFSGYNSVYSQLVKTNGQASRNTYQGHKQVFETFGNWTKTFNKKHTVGLMAGYSWEEKTDNDGFGVTVYNFYNDDVSWYNLSYANEINGIDGVTSGAEYTLRMISFYGRVNYSYNSKYNFQATLRRDGSSAFGRNNRWATFPSVSAAWRLSEEDFIKNLHVFDDLKLRVGYGVSGNSLGFDAYSALRTYGASGWFTYIDANGNAALRRTLAATSNANPDLKWEKTGMFNIGLDFSFFNSRLSGTIEYYDKRTSDLIYDYPVSTNRYPYGTMTANVGKISNKGVELTINAVPVKTNDFQWQTMINLSHNKNNVEKLSNSQFSVKYIDEANPRIAGFSSTNSIQRIMEGQPLGTFYTWEFAGFDENGKSLFYEHDEKTGERTGKTTNAPQEKDRAIVGCAQPDLTLGWNNTLTYKKWSLNMFFTGVFGNDVYDCTRAQYNTVSNVAAGKNVLKEVASSQHFGDGYAQAPSDRYLENGSYLRLSTLTLGYNFGKIGDWLQGLSVYATANNLFTITSYKGLDPEVSLGGIDPGMDYRWSFYPHTRSYMIGLKVNF</sequence>
<feature type="signal peptide" evidence="10">
    <location>
        <begin position="1"/>
        <end position="30"/>
    </location>
</feature>
<dbReference type="EMBL" id="VUNG01000030">
    <property type="protein sequence ID" value="MST85164.1"/>
    <property type="molecule type" value="Genomic_DNA"/>
</dbReference>
<dbReference type="Proteomes" id="UP000438914">
    <property type="component" value="Unassembled WGS sequence"/>
</dbReference>
<keyword evidence="3 8" id="KW-1134">Transmembrane beta strand</keyword>
<dbReference type="Pfam" id="PF00593">
    <property type="entry name" value="TonB_dep_Rec_b-barrel"/>
    <property type="match status" value="1"/>
</dbReference>
<keyword evidence="7 8" id="KW-0998">Cell outer membrane</keyword>
<evidence type="ECO:0000256" key="2">
    <source>
        <dbReference type="ARBA" id="ARBA00022448"/>
    </source>
</evidence>
<dbReference type="InterPro" id="IPR008969">
    <property type="entry name" value="CarboxyPept-like_regulatory"/>
</dbReference>
<dbReference type="InterPro" id="IPR039426">
    <property type="entry name" value="TonB-dep_rcpt-like"/>
</dbReference>
<organism evidence="13 14">
    <name type="scientific">Hallella mizrahii</name>
    <dbReference type="NCBI Taxonomy" id="2606637"/>
    <lineage>
        <taxon>Bacteria</taxon>
        <taxon>Pseudomonadati</taxon>
        <taxon>Bacteroidota</taxon>
        <taxon>Bacteroidia</taxon>
        <taxon>Bacteroidales</taxon>
        <taxon>Prevotellaceae</taxon>
        <taxon>Hallella</taxon>
    </lineage>
</organism>
<evidence type="ECO:0000256" key="8">
    <source>
        <dbReference type="PROSITE-ProRule" id="PRU01360"/>
    </source>
</evidence>
<protein>
    <submittedName>
        <fullName evidence="13">TonB-dependent receptor</fullName>
    </submittedName>
</protein>
<name>A0A7K0KH37_9BACT</name>
<dbReference type="SUPFAM" id="SSF56935">
    <property type="entry name" value="Porins"/>
    <property type="match status" value="1"/>
</dbReference>
<dbReference type="AlphaFoldDB" id="A0A7K0KH37"/>
<accession>A0A7K0KH37</accession>
<evidence type="ECO:0000256" key="7">
    <source>
        <dbReference type="ARBA" id="ARBA00023237"/>
    </source>
</evidence>
<keyword evidence="14" id="KW-1185">Reference proteome</keyword>